<keyword evidence="2" id="KW-1185">Reference proteome</keyword>
<sequence length="61" mass="6838">MECIENPTRVNESFVIAVAAGIKTMRPFAAFSQNSLFLSGSFEMNDLFVRAVLLPENRKND</sequence>
<reference evidence="1 2" key="1">
    <citation type="submission" date="2022-01" db="EMBL/GenBank/DDBJ databases">
        <title>Desulfofustis limnae sp. nov., a novel mesophilic sulfate-reducing bacterium isolated from marsh soil.</title>
        <authorList>
            <person name="Watanabe M."/>
            <person name="Takahashi A."/>
            <person name="Kojima H."/>
            <person name="Fukui M."/>
        </authorList>
    </citation>
    <scope>NUCLEOTIDE SEQUENCE [LARGE SCALE GENOMIC DNA]</scope>
    <source>
        <strain evidence="1 2">PPLL</strain>
    </source>
</reference>
<evidence type="ECO:0000313" key="2">
    <source>
        <dbReference type="Proteomes" id="UP000830055"/>
    </source>
</evidence>
<proteinExistence type="predicted"/>
<evidence type="ECO:0000313" key="1">
    <source>
        <dbReference type="EMBL" id="BDD87602.1"/>
    </source>
</evidence>
<dbReference type="Proteomes" id="UP000830055">
    <property type="component" value="Chromosome"/>
</dbReference>
<organism evidence="1 2">
    <name type="scientific">Desulfofustis limnaeus</name>
    <dbReference type="NCBI Taxonomy" id="2740163"/>
    <lineage>
        <taxon>Bacteria</taxon>
        <taxon>Pseudomonadati</taxon>
        <taxon>Thermodesulfobacteriota</taxon>
        <taxon>Desulfobulbia</taxon>
        <taxon>Desulfobulbales</taxon>
        <taxon>Desulfocapsaceae</taxon>
        <taxon>Desulfofustis</taxon>
    </lineage>
</organism>
<accession>A0ABM7W9E8</accession>
<gene>
    <name evidence="1" type="ORF">DPPLL_19670</name>
</gene>
<dbReference type="EMBL" id="AP025516">
    <property type="protein sequence ID" value="BDD87602.1"/>
    <property type="molecule type" value="Genomic_DNA"/>
</dbReference>
<protein>
    <submittedName>
        <fullName evidence="1">Uncharacterized protein</fullName>
    </submittedName>
</protein>
<name>A0ABM7W9E8_9BACT</name>